<dbReference type="GO" id="GO:0009055">
    <property type="term" value="F:electron transfer activity"/>
    <property type="evidence" value="ECO:0007669"/>
    <property type="project" value="InterPro"/>
</dbReference>
<evidence type="ECO:0000256" key="1">
    <source>
        <dbReference type="ARBA" id="ARBA00005817"/>
    </source>
</evidence>
<dbReference type="PANTHER" id="PTHR43153">
    <property type="entry name" value="ELECTRON TRANSFER FLAVOPROTEIN ALPHA"/>
    <property type="match status" value="1"/>
</dbReference>
<dbReference type="SMART" id="SM00893">
    <property type="entry name" value="ETF"/>
    <property type="match status" value="1"/>
</dbReference>
<dbReference type="AlphaFoldDB" id="X0VZR6"/>
<evidence type="ECO:0000256" key="2">
    <source>
        <dbReference type="ARBA" id="ARBA00022448"/>
    </source>
</evidence>
<keyword evidence="4" id="KW-0274">FAD</keyword>
<dbReference type="PIRSF" id="PIRSF000089">
    <property type="entry name" value="Electra_flavoP_a"/>
    <property type="match status" value="1"/>
</dbReference>
<organism evidence="7">
    <name type="scientific">marine sediment metagenome</name>
    <dbReference type="NCBI Taxonomy" id="412755"/>
    <lineage>
        <taxon>unclassified sequences</taxon>
        <taxon>metagenomes</taxon>
        <taxon>ecological metagenomes</taxon>
    </lineage>
</organism>
<evidence type="ECO:0000313" key="7">
    <source>
        <dbReference type="EMBL" id="GAG05951.1"/>
    </source>
</evidence>
<dbReference type="PANTHER" id="PTHR43153:SF1">
    <property type="entry name" value="ELECTRON TRANSFER FLAVOPROTEIN SUBUNIT ALPHA, MITOCHONDRIAL"/>
    <property type="match status" value="1"/>
</dbReference>
<protein>
    <recommendedName>
        <fullName evidence="6">Electron transfer flavoprotein alpha/beta-subunit N-terminal domain-containing protein</fullName>
    </recommendedName>
</protein>
<dbReference type="GO" id="GO:0033539">
    <property type="term" value="P:fatty acid beta-oxidation using acyl-CoA dehydrogenase"/>
    <property type="evidence" value="ECO:0007669"/>
    <property type="project" value="TreeGrafter"/>
</dbReference>
<accession>X0VZR6</accession>
<dbReference type="InterPro" id="IPR029035">
    <property type="entry name" value="DHS-like_NAD/FAD-binding_dom"/>
</dbReference>
<dbReference type="SUPFAM" id="SSF52467">
    <property type="entry name" value="DHS-like NAD/FAD-binding domain"/>
    <property type="match status" value="1"/>
</dbReference>
<feature type="domain" description="Electron transfer flavoprotein alpha/beta-subunit N-terminal" evidence="6">
    <location>
        <begin position="1"/>
        <end position="135"/>
    </location>
</feature>
<feature type="non-terminal residue" evidence="7">
    <location>
        <position position="1"/>
    </location>
</feature>
<dbReference type="SUPFAM" id="SSF52402">
    <property type="entry name" value="Adenine nucleotide alpha hydrolases-like"/>
    <property type="match status" value="1"/>
</dbReference>
<feature type="non-terminal residue" evidence="7">
    <location>
        <position position="269"/>
    </location>
</feature>
<keyword evidence="3" id="KW-0285">Flavoprotein</keyword>
<dbReference type="InterPro" id="IPR001308">
    <property type="entry name" value="ETF_a/FixB"/>
</dbReference>
<dbReference type="Pfam" id="PF00766">
    <property type="entry name" value="ETF_alpha"/>
    <property type="match status" value="1"/>
</dbReference>
<evidence type="ECO:0000256" key="4">
    <source>
        <dbReference type="ARBA" id="ARBA00022827"/>
    </source>
</evidence>
<comment type="similarity">
    <text evidence="1">Belongs to the ETF alpha-subunit/FixB family.</text>
</comment>
<dbReference type="FunFam" id="3.40.50.1220:FF:000001">
    <property type="entry name" value="Electron transfer flavoprotein, alpha subunit"/>
    <property type="match status" value="1"/>
</dbReference>
<evidence type="ECO:0000256" key="3">
    <source>
        <dbReference type="ARBA" id="ARBA00022630"/>
    </source>
</evidence>
<dbReference type="Pfam" id="PF01012">
    <property type="entry name" value="ETF"/>
    <property type="match status" value="1"/>
</dbReference>
<comment type="caution">
    <text evidence="7">The sequence shown here is derived from an EMBL/GenBank/DDBJ whole genome shotgun (WGS) entry which is preliminary data.</text>
</comment>
<evidence type="ECO:0000259" key="6">
    <source>
        <dbReference type="SMART" id="SM00893"/>
    </source>
</evidence>
<dbReference type="Gene3D" id="3.40.50.620">
    <property type="entry name" value="HUPs"/>
    <property type="match status" value="1"/>
</dbReference>
<dbReference type="InterPro" id="IPR014730">
    <property type="entry name" value="ETF_a/b_N"/>
</dbReference>
<dbReference type="GO" id="GO:0050660">
    <property type="term" value="F:flavin adenine dinucleotide binding"/>
    <property type="evidence" value="ECO:0007669"/>
    <property type="project" value="InterPro"/>
</dbReference>
<keyword evidence="5" id="KW-0249">Electron transport</keyword>
<dbReference type="CDD" id="cd01715">
    <property type="entry name" value="ETF_alpha"/>
    <property type="match status" value="1"/>
</dbReference>
<name>X0VZR6_9ZZZZ</name>
<gene>
    <name evidence="7" type="ORF">S01H1_36623</name>
</gene>
<dbReference type="InterPro" id="IPR014729">
    <property type="entry name" value="Rossmann-like_a/b/a_fold"/>
</dbReference>
<dbReference type="EMBL" id="BARS01022955">
    <property type="protein sequence ID" value="GAG05951.1"/>
    <property type="molecule type" value="Genomic_DNA"/>
</dbReference>
<evidence type="ECO:0000256" key="5">
    <source>
        <dbReference type="ARBA" id="ARBA00022982"/>
    </source>
</evidence>
<dbReference type="Gene3D" id="3.40.50.1220">
    <property type="entry name" value="TPP-binding domain"/>
    <property type="match status" value="1"/>
</dbReference>
<dbReference type="InterPro" id="IPR014731">
    <property type="entry name" value="ETF_asu_C"/>
</dbReference>
<sequence length="269" mass="29207">YGADKVYLIDSPALVHFQEDLYAGKLVELIQEYKPEIVVAGATPHGRSFIPRVAAMLRTGLTADCTGLEIDPETRLLLQTRPTFGGNIMATIICQAKRPQMATVRPRVFRKEAPNESRKGQIIKVDFDSEGITSRTKLLDFIEDITEAVKLEETDIIVSGGRGLGKAENFQLLEELANVLGAAVGSSRPPVDDGWISYPHQVGQTGKTVCPKLYIACGISGAVQHLAGMQTSDNIVAINDDPNAPIFEVATYGIVGDLFQVVPMLIENL</sequence>
<reference evidence="7" key="1">
    <citation type="journal article" date="2014" name="Front. Microbiol.">
        <title>High frequency of phylogenetically diverse reductive dehalogenase-homologous genes in deep subseafloor sedimentary metagenomes.</title>
        <authorList>
            <person name="Kawai M."/>
            <person name="Futagami T."/>
            <person name="Toyoda A."/>
            <person name="Takaki Y."/>
            <person name="Nishi S."/>
            <person name="Hori S."/>
            <person name="Arai W."/>
            <person name="Tsubouchi T."/>
            <person name="Morono Y."/>
            <person name="Uchiyama I."/>
            <person name="Ito T."/>
            <person name="Fujiyama A."/>
            <person name="Inagaki F."/>
            <person name="Takami H."/>
        </authorList>
    </citation>
    <scope>NUCLEOTIDE SEQUENCE</scope>
    <source>
        <strain evidence="7">Expedition CK06-06</strain>
    </source>
</reference>
<dbReference type="PROSITE" id="PS00696">
    <property type="entry name" value="ETF_ALPHA"/>
    <property type="match status" value="1"/>
</dbReference>
<dbReference type="InterPro" id="IPR033947">
    <property type="entry name" value="ETF_alpha_N"/>
</dbReference>
<keyword evidence="2" id="KW-0813">Transport</keyword>
<dbReference type="InterPro" id="IPR018206">
    <property type="entry name" value="ETF_asu_C_CS"/>
</dbReference>
<proteinExistence type="inferred from homology"/>